<name>A0ABS7JEN8_9SPHN</name>
<dbReference type="EMBL" id="JAIGNQ010000002">
    <property type="protein sequence ID" value="MBX7488489.1"/>
    <property type="molecule type" value="Genomic_DNA"/>
</dbReference>
<evidence type="ECO:0000313" key="7">
    <source>
        <dbReference type="Proteomes" id="UP000776651"/>
    </source>
</evidence>
<keyword evidence="7" id="KW-1185">Reference proteome</keyword>
<comment type="subcellular location">
    <subcellularLocation>
        <location evidence="1">Membrane</location>
    </subcellularLocation>
</comment>
<evidence type="ECO:0000313" key="6">
    <source>
        <dbReference type="EMBL" id="MBX7488489.1"/>
    </source>
</evidence>
<keyword evidence="3" id="KW-0472">Membrane</keyword>
<feature type="region of interest" description="Disordered" evidence="4">
    <location>
        <begin position="1"/>
        <end position="20"/>
    </location>
</feature>
<dbReference type="Pfam" id="PF01103">
    <property type="entry name" value="Omp85"/>
    <property type="match status" value="1"/>
</dbReference>
<evidence type="ECO:0000256" key="1">
    <source>
        <dbReference type="ARBA" id="ARBA00004370"/>
    </source>
</evidence>
<evidence type="ECO:0000256" key="3">
    <source>
        <dbReference type="ARBA" id="ARBA00023136"/>
    </source>
</evidence>
<reference evidence="6 7" key="1">
    <citation type="submission" date="2021-08" db="EMBL/GenBank/DDBJ databases">
        <title>Comparative Genomics Analysis of the Genus Qipengyuania Reveals Extensive Genetic Diversity and Metabolic Versatility, Including the Description of Fifteen Novel Species.</title>
        <authorList>
            <person name="Liu Y."/>
        </authorList>
    </citation>
    <scope>NUCLEOTIDE SEQUENCE [LARGE SCALE GENOMIC DNA]</scope>
    <source>
        <strain evidence="6 7">GH25</strain>
    </source>
</reference>
<evidence type="ECO:0000259" key="5">
    <source>
        <dbReference type="Pfam" id="PF01103"/>
    </source>
</evidence>
<accession>A0ABS7JEN8</accession>
<dbReference type="Proteomes" id="UP000776651">
    <property type="component" value="Unassembled WGS sequence"/>
</dbReference>
<dbReference type="RefSeq" id="WP_221597847.1">
    <property type="nucleotide sequence ID" value="NZ_JAIGNQ010000002.1"/>
</dbReference>
<proteinExistence type="predicted"/>
<dbReference type="PANTHER" id="PTHR12815">
    <property type="entry name" value="SORTING AND ASSEMBLY MACHINERY SAMM50 PROTEIN FAMILY MEMBER"/>
    <property type="match status" value="1"/>
</dbReference>
<evidence type="ECO:0000256" key="4">
    <source>
        <dbReference type="SAM" id="MobiDB-lite"/>
    </source>
</evidence>
<comment type="caution">
    <text evidence="6">The sequence shown here is derived from an EMBL/GenBank/DDBJ whole genome shotgun (WGS) entry which is preliminary data.</text>
</comment>
<protein>
    <submittedName>
        <fullName evidence="6">BamA/TamA family outer membrane protein</fullName>
    </submittedName>
</protein>
<gene>
    <name evidence="6" type="ORF">K3177_08175</name>
</gene>
<dbReference type="PANTHER" id="PTHR12815:SF42">
    <property type="entry name" value="BACTERIAL SURFACE ANTIGEN (D15) DOMAIN-CONTAINING PROTEIN"/>
    <property type="match status" value="1"/>
</dbReference>
<dbReference type="Gene3D" id="2.40.160.50">
    <property type="entry name" value="membrane protein fhac: a member of the omp85/tpsb transporter family"/>
    <property type="match status" value="1"/>
</dbReference>
<dbReference type="Gene3D" id="3.10.20.310">
    <property type="entry name" value="membrane protein fhac"/>
    <property type="match status" value="1"/>
</dbReference>
<feature type="domain" description="Bacterial surface antigen (D15)" evidence="5">
    <location>
        <begin position="445"/>
        <end position="741"/>
    </location>
</feature>
<keyword evidence="2" id="KW-0812">Transmembrane</keyword>
<sequence>MQPLHGAGAAKKLSPQRTGSQRNIALPTDIAGSVIGTCLAAIALAGATPLAAQDSPATSSLDELIPDSAVESPDDWAQQGTDEQVISQAEAGSQLDAETPISEAPDMSIAWPEDVDLDPLVPLEPEEDIEFVQLLDDAPRLAFDETDVEELSGSLVLGFPQKEPPFSEREDFVDRFEALSTIEELGDGDENVAQLAARARKDEELLETLLRVYGYYEGEVIRTIGTRRAGEDSADRRPRVRFDVIPGARYTYGAIDLGDLDTAVDAGTLRQSFDIKVGDYLQSDTIVTQRFNLDRALGESGYAFAEIDEPELLIDHERVQGDLTMHVRPKGKYVFGDVVSNDEEFLSGRHLATIARFDPGDVYKRSIELDLRRAITATSLVSTVDVQAREVVPPRGDEPGVVAMDVTMERAKLRTISGAVGYGSEEGIRLQASWEHRNLFPPEGSLRLRGIIGTREQLAGVTFRRNNLGGRDKVLTADVYASSIDTIAYDADTVALTGTYERTSTLLFQKPLAWGIGMEILATDERNRVIGGIPRPRQTYFIASLFGRATIDTSDSLLDPTRGFRLTGFLGPETSRTGGQQYYYLRNQADASFYQSVGQRTVIAARARFASIQGAELAGIAPSRRLYAGGGGSVRGYGFQAIGPKNDLLEPTGGRSLVEASLEARVGTGLFDGALSVVPFIDAGSVSIDTVPDFRFIKFGAGVGVRYTTGFGPIRLDVGIPLNPEPEDSPVGVYISLGQAF</sequence>
<dbReference type="InterPro" id="IPR000184">
    <property type="entry name" value="Bac_surfAg_D15"/>
</dbReference>
<dbReference type="InterPro" id="IPR039910">
    <property type="entry name" value="D15-like"/>
</dbReference>
<evidence type="ECO:0000256" key="2">
    <source>
        <dbReference type="ARBA" id="ARBA00022452"/>
    </source>
</evidence>
<organism evidence="6 7">
    <name type="scientific">Qipengyuania pacifica</name>
    <dbReference type="NCBI Taxonomy" id="2860199"/>
    <lineage>
        <taxon>Bacteria</taxon>
        <taxon>Pseudomonadati</taxon>
        <taxon>Pseudomonadota</taxon>
        <taxon>Alphaproteobacteria</taxon>
        <taxon>Sphingomonadales</taxon>
        <taxon>Erythrobacteraceae</taxon>
        <taxon>Qipengyuania</taxon>
    </lineage>
</organism>
<keyword evidence="2" id="KW-1134">Transmembrane beta strand</keyword>